<dbReference type="RefSeq" id="WP_073289443.1">
    <property type="nucleotide sequence ID" value="NZ_FRCP01000016.1"/>
</dbReference>
<accession>A0A1M7LFM1</accession>
<dbReference type="AlphaFoldDB" id="A0A1M7LFM1"/>
<organism evidence="1 2">
    <name type="scientific">Anaerosporobacter mobilis DSM 15930</name>
    <dbReference type="NCBI Taxonomy" id="1120996"/>
    <lineage>
        <taxon>Bacteria</taxon>
        <taxon>Bacillati</taxon>
        <taxon>Bacillota</taxon>
        <taxon>Clostridia</taxon>
        <taxon>Lachnospirales</taxon>
        <taxon>Lachnospiraceae</taxon>
        <taxon>Anaerosporobacter</taxon>
    </lineage>
</organism>
<sequence length="155" mass="18359">MNKNEDKLVRLFPKYFELFQLPDGAKDEEIKVFRACKTWKCDRESFTPSFEEMGCDIKLCKDPTDPGEYSLSTYEKSKDIKRFVNLNSNYGKPYKIAVGITKKECGKVQRTKERIKKKNSHVDWWLYEDAKPCENFKMIEDFQAFLEEERANRGV</sequence>
<name>A0A1M7LFM1_9FIRM</name>
<gene>
    <name evidence="1" type="ORF">SAMN02746066_03240</name>
</gene>
<keyword evidence="2" id="KW-1185">Reference proteome</keyword>
<dbReference type="OrthoDB" id="2050804at2"/>
<dbReference type="EMBL" id="FRCP01000016">
    <property type="protein sequence ID" value="SHM76934.1"/>
    <property type="molecule type" value="Genomic_DNA"/>
</dbReference>
<reference evidence="1 2" key="1">
    <citation type="submission" date="2016-11" db="EMBL/GenBank/DDBJ databases">
        <authorList>
            <person name="Jaros S."/>
            <person name="Januszkiewicz K."/>
            <person name="Wedrychowicz H."/>
        </authorList>
    </citation>
    <scope>NUCLEOTIDE SEQUENCE [LARGE SCALE GENOMIC DNA]</scope>
    <source>
        <strain evidence="1 2">DSM 15930</strain>
    </source>
</reference>
<proteinExistence type="predicted"/>
<dbReference type="STRING" id="1120996.SAMN02746066_03240"/>
<evidence type="ECO:0000313" key="2">
    <source>
        <dbReference type="Proteomes" id="UP000184038"/>
    </source>
</evidence>
<evidence type="ECO:0000313" key="1">
    <source>
        <dbReference type="EMBL" id="SHM76934.1"/>
    </source>
</evidence>
<dbReference type="Proteomes" id="UP000184038">
    <property type="component" value="Unassembled WGS sequence"/>
</dbReference>
<protein>
    <submittedName>
        <fullName evidence="1">Uncharacterized protein</fullName>
    </submittedName>
</protein>